<comment type="similarity">
    <text evidence="2">In the C-terminal section; belongs to the Mrp/NBP35 ATP-binding proteins family.</text>
</comment>
<dbReference type="GO" id="GO:0140663">
    <property type="term" value="F:ATP-dependent FeS chaperone activity"/>
    <property type="evidence" value="ECO:0007669"/>
    <property type="project" value="InterPro"/>
</dbReference>
<dbReference type="GO" id="GO:0005829">
    <property type="term" value="C:cytosol"/>
    <property type="evidence" value="ECO:0007669"/>
    <property type="project" value="TreeGrafter"/>
</dbReference>
<dbReference type="NCBIfam" id="NF008669">
    <property type="entry name" value="PRK11670.1"/>
    <property type="match status" value="1"/>
</dbReference>
<dbReference type="HAMAP" id="MF_02040">
    <property type="entry name" value="Mrp_NBP35"/>
    <property type="match status" value="1"/>
</dbReference>
<dbReference type="PATRIC" id="fig|1048808.3.peg.1620"/>
<dbReference type="InterPro" id="IPR002744">
    <property type="entry name" value="MIP18-like"/>
</dbReference>
<comment type="function">
    <text evidence="9">Binds and transfers iron-sulfur (Fe-S) clusters to target apoproteins. Can hydrolyze ATP.</text>
</comment>
<evidence type="ECO:0000256" key="1">
    <source>
        <dbReference type="ARBA" id="ARBA00007352"/>
    </source>
</evidence>
<evidence type="ECO:0000256" key="2">
    <source>
        <dbReference type="ARBA" id="ARBA00008205"/>
    </source>
</evidence>
<dbReference type="FunFam" id="3.40.50.300:FF:000418">
    <property type="entry name" value="Iron-sulfur cluster carrier protein"/>
    <property type="match status" value="1"/>
</dbReference>
<dbReference type="Pfam" id="PF01883">
    <property type="entry name" value="FeS_assembly_P"/>
    <property type="match status" value="1"/>
</dbReference>
<evidence type="ECO:0000256" key="4">
    <source>
        <dbReference type="ARBA" id="ARBA00022741"/>
    </source>
</evidence>
<dbReference type="SUPFAM" id="SSF117916">
    <property type="entry name" value="Fe-S cluster assembly (FSCA) domain-like"/>
    <property type="match status" value="1"/>
</dbReference>
<dbReference type="GO" id="GO:0005524">
    <property type="term" value="F:ATP binding"/>
    <property type="evidence" value="ECO:0007669"/>
    <property type="project" value="UniProtKB-UniRule"/>
</dbReference>
<sequence length="369" mass="39235">MVGVTAMSEVTQDQINEAIKGYLEPHLNKDLVSAKAVKSIAVDGDKVKISVELGFPAKGCVGDIETAVKAQVEALEGVATAEVEVTWKVVAHSVQKALKPIDNIKNIIAVASGKGGVGKSTTAVNLALALVEEGATVGVLDADIYGPSQPRMLGIEGKPDSKDGKSLEPMTGHGVQAMSIGFLIDEETPMIWRGPMVTQALEQLLNDTNWDALDYLVIDLPPGTGDTQLTLAQKVPVSGAVIVTTPQDIALLDARKGLKMFEKVEVPVLGIVENMSTHICSKCGHEEHIFGEGGGQSMSDQYHVDLLGALPLDTRIRAETDSGQPTVVADPEARISQIYREIARKTAAKLSLQAKDYAAKFPNIVIQNN</sequence>
<reference evidence="11" key="1">
    <citation type="journal article" date="2011" name="ISME J.">
        <title>The endosymbionts of the deep-sea tubeworms Riftia pachyptila and Tevnia jerichonana share an identical physiology as revealed by proteogenomic analyses.</title>
        <authorList>
            <person name="Gardebrecht A."/>
            <person name="Markert S."/>
            <person name="Felbeck H."/>
            <person name="Thuermer A."/>
            <person name="Albrecht D."/>
            <person name="Wollherr A."/>
            <person name="Kabisch J."/>
            <person name="Lehmann R."/>
            <person name="Daniel R."/>
            <person name="Liesegang H."/>
            <person name="Hecker M."/>
            <person name="Sievert S.M."/>
            <person name="Schweder T."/>
        </authorList>
    </citation>
    <scope>NUCLEOTIDE SEQUENCE [LARGE SCALE GENOMIC DNA]</scope>
</reference>
<evidence type="ECO:0000313" key="11">
    <source>
        <dbReference type="EMBL" id="EGV51340.1"/>
    </source>
</evidence>
<evidence type="ECO:0000256" key="9">
    <source>
        <dbReference type="HAMAP-Rule" id="MF_02040"/>
    </source>
</evidence>
<comment type="subunit">
    <text evidence="9">Homodimer.</text>
</comment>
<proteinExistence type="inferred from homology"/>
<evidence type="ECO:0000256" key="8">
    <source>
        <dbReference type="ARBA" id="ARBA00024036"/>
    </source>
</evidence>
<dbReference type="GO" id="GO:0051539">
    <property type="term" value="F:4 iron, 4 sulfur cluster binding"/>
    <property type="evidence" value="ECO:0007669"/>
    <property type="project" value="TreeGrafter"/>
</dbReference>
<gene>
    <name evidence="11" type="ORF">Rifp1Sym_bm00010</name>
</gene>
<dbReference type="Pfam" id="PF10609">
    <property type="entry name" value="ParA"/>
    <property type="match status" value="1"/>
</dbReference>
<dbReference type="Proteomes" id="UP000004491">
    <property type="component" value="Unassembled WGS sequence"/>
</dbReference>
<dbReference type="PANTHER" id="PTHR42961">
    <property type="entry name" value="IRON-SULFUR PROTEIN NUBPL"/>
    <property type="match status" value="1"/>
</dbReference>
<evidence type="ECO:0000259" key="10">
    <source>
        <dbReference type="Pfam" id="PF01883"/>
    </source>
</evidence>
<evidence type="ECO:0000256" key="6">
    <source>
        <dbReference type="ARBA" id="ARBA00023004"/>
    </source>
</evidence>
<dbReference type="Gene3D" id="3.40.50.300">
    <property type="entry name" value="P-loop containing nucleotide triphosphate hydrolases"/>
    <property type="match status" value="1"/>
</dbReference>
<feature type="domain" description="MIP18 family-like" evidence="10">
    <location>
        <begin position="13"/>
        <end position="83"/>
    </location>
</feature>
<keyword evidence="3 9" id="KW-0479">Metal-binding</keyword>
<dbReference type="InterPro" id="IPR034904">
    <property type="entry name" value="FSCA_dom_sf"/>
</dbReference>
<keyword evidence="5 9" id="KW-0067">ATP-binding</keyword>
<comment type="similarity">
    <text evidence="1">In the N-terminal section; belongs to the MIP18 family.</text>
</comment>
<keyword evidence="4 9" id="KW-0547">Nucleotide-binding</keyword>
<evidence type="ECO:0000256" key="7">
    <source>
        <dbReference type="ARBA" id="ARBA00023014"/>
    </source>
</evidence>
<dbReference type="CDD" id="cd02037">
    <property type="entry name" value="Mrp_NBP35"/>
    <property type="match status" value="1"/>
</dbReference>
<evidence type="ECO:0000256" key="5">
    <source>
        <dbReference type="ARBA" id="ARBA00022840"/>
    </source>
</evidence>
<dbReference type="Gene3D" id="3.30.300.130">
    <property type="entry name" value="Fe-S cluster assembly (FSCA)"/>
    <property type="match status" value="1"/>
</dbReference>
<accession>G2DDD9</accession>
<dbReference type="GO" id="GO:0016226">
    <property type="term" value="P:iron-sulfur cluster assembly"/>
    <property type="evidence" value="ECO:0007669"/>
    <property type="project" value="InterPro"/>
</dbReference>
<dbReference type="InterPro" id="IPR000808">
    <property type="entry name" value="Mrp-like_CS"/>
</dbReference>
<keyword evidence="7 9" id="KW-0411">Iron-sulfur</keyword>
<protein>
    <recommendedName>
        <fullName evidence="9">Iron-sulfur cluster carrier protein</fullName>
    </recommendedName>
</protein>
<dbReference type="PROSITE" id="PS01215">
    <property type="entry name" value="MRP"/>
    <property type="match status" value="1"/>
</dbReference>
<evidence type="ECO:0000313" key="12">
    <source>
        <dbReference type="Proteomes" id="UP000004491"/>
    </source>
</evidence>
<name>G2DDD9_9GAMM</name>
<dbReference type="InterPro" id="IPR044304">
    <property type="entry name" value="NUBPL-like"/>
</dbReference>
<evidence type="ECO:0000256" key="3">
    <source>
        <dbReference type="ARBA" id="ARBA00022723"/>
    </source>
</evidence>
<comment type="similarity">
    <text evidence="8 9">Belongs to the Mrp/NBP35 ATP-binding proteins family.</text>
</comment>
<comment type="caution">
    <text evidence="11">The sequence shown here is derived from an EMBL/GenBank/DDBJ whole genome shotgun (WGS) entry which is preliminary data.</text>
</comment>
<dbReference type="SUPFAM" id="SSF52540">
    <property type="entry name" value="P-loop containing nucleoside triphosphate hydrolases"/>
    <property type="match status" value="1"/>
</dbReference>
<dbReference type="InterPro" id="IPR019591">
    <property type="entry name" value="Mrp/NBP35_ATP-bd"/>
</dbReference>
<organism evidence="11 12">
    <name type="scientific">endosymbiont of Riftia pachyptila</name>
    <name type="common">vent Ph05</name>
    <dbReference type="NCBI Taxonomy" id="1048808"/>
    <lineage>
        <taxon>Bacteria</taxon>
        <taxon>Pseudomonadati</taxon>
        <taxon>Pseudomonadota</taxon>
        <taxon>Gammaproteobacteria</taxon>
        <taxon>sulfur-oxidizing symbionts</taxon>
    </lineage>
</organism>
<dbReference type="GO" id="GO:0046872">
    <property type="term" value="F:metal ion binding"/>
    <property type="evidence" value="ECO:0007669"/>
    <property type="project" value="UniProtKB-KW"/>
</dbReference>
<dbReference type="InterPro" id="IPR027417">
    <property type="entry name" value="P-loop_NTPase"/>
</dbReference>
<dbReference type="EMBL" id="AFOC01000040">
    <property type="protein sequence ID" value="EGV51340.1"/>
    <property type="molecule type" value="Genomic_DNA"/>
</dbReference>
<keyword evidence="9" id="KW-0378">Hydrolase</keyword>
<dbReference type="PANTHER" id="PTHR42961:SF2">
    <property type="entry name" value="IRON-SULFUR PROTEIN NUBPL"/>
    <property type="match status" value="1"/>
</dbReference>
<feature type="binding site" evidence="9">
    <location>
        <begin position="113"/>
        <end position="120"/>
    </location>
    <ligand>
        <name>ATP</name>
        <dbReference type="ChEBI" id="CHEBI:30616"/>
    </ligand>
</feature>
<dbReference type="GO" id="GO:0016887">
    <property type="term" value="F:ATP hydrolysis activity"/>
    <property type="evidence" value="ECO:0007669"/>
    <property type="project" value="UniProtKB-UniRule"/>
</dbReference>
<keyword evidence="12" id="KW-1185">Reference proteome</keyword>
<keyword evidence="6 9" id="KW-0408">Iron</keyword>
<dbReference type="InterPro" id="IPR033756">
    <property type="entry name" value="YlxH/NBP35"/>
</dbReference>
<dbReference type="AlphaFoldDB" id="G2DDD9"/>